<dbReference type="InterPro" id="IPR036188">
    <property type="entry name" value="FAD/NAD-bd_sf"/>
</dbReference>
<comment type="cofactor">
    <cofactor evidence="1">
        <name>FAD</name>
        <dbReference type="ChEBI" id="CHEBI:57692"/>
    </cofactor>
</comment>
<dbReference type="InterPro" id="IPR000172">
    <property type="entry name" value="GMC_OxRdtase_N"/>
</dbReference>
<evidence type="ECO:0000259" key="8">
    <source>
        <dbReference type="Pfam" id="PF05199"/>
    </source>
</evidence>
<evidence type="ECO:0000259" key="7">
    <source>
        <dbReference type="Pfam" id="PF00732"/>
    </source>
</evidence>
<dbReference type="Proteomes" id="UP000190897">
    <property type="component" value="Unassembled WGS sequence"/>
</dbReference>
<evidence type="ECO:0000313" key="10">
    <source>
        <dbReference type="Proteomes" id="UP000190897"/>
    </source>
</evidence>
<reference evidence="10" key="1">
    <citation type="submission" date="2017-02" db="EMBL/GenBank/DDBJ databases">
        <authorList>
            <person name="Varghese N."/>
            <person name="Submissions S."/>
        </authorList>
    </citation>
    <scope>NUCLEOTIDE SEQUENCE [LARGE SCALE GENOMIC DNA]</scope>
    <source>
        <strain evidence="10">DSM 22270</strain>
    </source>
</reference>
<feature type="domain" description="Glucose-methanol-choline oxidoreductase C-terminal" evidence="8">
    <location>
        <begin position="452"/>
        <end position="571"/>
    </location>
</feature>
<protein>
    <submittedName>
        <fullName evidence="9">Choline dehydrogenase</fullName>
    </submittedName>
</protein>
<dbReference type="InterPro" id="IPR007867">
    <property type="entry name" value="GMC_OxRtase_C"/>
</dbReference>
<dbReference type="GO" id="GO:0016614">
    <property type="term" value="F:oxidoreductase activity, acting on CH-OH group of donors"/>
    <property type="evidence" value="ECO:0007669"/>
    <property type="project" value="InterPro"/>
</dbReference>
<dbReference type="Pfam" id="PF05199">
    <property type="entry name" value="GMC_oxred_C"/>
    <property type="match status" value="1"/>
</dbReference>
<feature type="compositionally biased region" description="Basic and acidic residues" evidence="6">
    <location>
        <begin position="509"/>
        <end position="523"/>
    </location>
</feature>
<evidence type="ECO:0000256" key="1">
    <source>
        <dbReference type="ARBA" id="ARBA00001974"/>
    </source>
</evidence>
<evidence type="ECO:0000256" key="4">
    <source>
        <dbReference type="ARBA" id="ARBA00022827"/>
    </source>
</evidence>
<dbReference type="GO" id="GO:0050660">
    <property type="term" value="F:flavin adenine dinucleotide binding"/>
    <property type="evidence" value="ECO:0007669"/>
    <property type="project" value="InterPro"/>
</dbReference>
<feature type="region of interest" description="Disordered" evidence="6">
    <location>
        <begin position="505"/>
        <end position="528"/>
    </location>
</feature>
<evidence type="ECO:0000256" key="6">
    <source>
        <dbReference type="SAM" id="MobiDB-lite"/>
    </source>
</evidence>
<keyword evidence="10" id="KW-1185">Reference proteome</keyword>
<dbReference type="Gene3D" id="3.50.50.60">
    <property type="entry name" value="FAD/NAD(P)-binding domain"/>
    <property type="match status" value="2"/>
</dbReference>
<keyword evidence="3" id="KW-0285">Flavoprotein</keyword>
<dbReference type="SUPFAM" id="SSF54373">
    <property type="entry name" value="FAD-linked reductases, C-terminal domain"/>
    <property type="match status" value="1"/>
</dbReference>
<organism evidence="9 10">
    <name type="scientific">Dyadobacter psychrophilus</name>
    <dbReference type="NCBI Taxonomy" id="651661"/>
    <lineage>
        <taxon>Bacteria</taxon>
        <taxon>Pseudomonadati</taxon>
        <taxon>Bacteroidota</taxon>
        <taxon>Cytophagia</taxon>
        <taxon>Cytophagales</taxon>
        <taxon>Spirosomataceae</taxon>
        <taxon>Dyadobacter</taxon>
    </lineage>
</organism>
<dbReference type="EMBL" id="FUZA01000002">
    <property type="protein sequence ID" value="SKB85052.1"/>
    <property type="molecule type" value="Genomic_DNA"/>
</dbReference>
<gene>
    <name evidence="9" type="ORF">SAMN05660293_02598</name>
</gene>
<keyword evidence="5" id="KW-0560">Oxidoreductase</keyword>
<evidence type="ECO:0000256" key="2">
    <source>
        <dbReference type="ARBA" id="ARBA00010790"/>
    </source>
</evidence>
<keyword evidence="4" id="KW-0274">FAD</keyword>
<dbReference type="PANTHER" id="PTHR42784:SF1">
    <property type="entry name" value="PYRANOSE 2-OXIDASE"/>
    <property type="match status" value="1"/>
</dbReference>
<accession>A0A1T5ELW8</accession>
<evidence type="ECO:0000256" key="5">
    <source>
        <dbReference type="ARBA" id="ARBA00023002"/>
    </source>
</evidence>
<comment type="similarity">
    <text evidence="2">Belongs to the GMC oxidoreductase family.</text>
</comment>
<dbReference type="AlphaFoldDB" id="A0A1T5ELW8"/>
<dbReference type="Pfam" id="PF00732">
    <property type="entry name" value="GMC_oxred_N"/>
    <property type="match status" value="1"/>
</dbReference>
<evidence type="ECO:0000256" key="3">
    <source>
        <dbReference type="ARBA" id="ARBA00022630"/>
    </source>
</evidence>
<name>A0A1T5ELW8_9BACT</name>
<evidence type="ECO:0000313" key="9">
    <source>
        <dbReference type="EMBL" id="SKB85052.1"/>
    </source>
</evidence>
<dbReference type="InterPro" id="IPR051473">
    <property type="entry name" value="P2Ox-like"/>
</dbReference>
<dbReference type="PANTHER" id="PTHR42784">
    <property type="entry name" value="PYRANOSE 2-OXIDASE"/>
    <property type="match status" value="1"/>
</dbReference>
<dbReference type="SUPFAM" id="SSF51905">
    <property type="entry name" value="FAD/NAD(P)-binding domain"/>
    <property type="match status" value="1"/>
</dbReference>
<proteinExistence type="inferred from homology"/>
<sequence>MAKNIVENEIKSILIFTNMSNFNIDSARQQTFDAIVVGTGISGGWAAKELTEKGLKTLILERGRDVKHIVDYPTANMQPWEFEHRGQPSLAIREANPMASKHYIFKEDAMHFVVKDADHPYVQDKPFDWMRGYQVGGRSLLWARQTQRWSDFDFEGPARDGFGVDWPIRYADIAPWYSYVEKFAGISGNKDNLPQLPDGEFLKPHEMSCVEKHFSDQTAKNYNNTRPIIIGRVAHISDPQPIHTEQGRAKCQHRTMCQRGCPFGGYFSSNSSTIPWAEKTGNLTLQPHSVVHSIIYDEKKKRATGVRVVDALTKEMKEYYAKIIFVNASAINSNLILLNSTSSRFPNGLGNDNGLMGKFIGFHNYRGRVSAEFDGYHDRTVEGRRPNGAYIPRFRNVFKQETDFLRGYATSFSASKMGNATDDLGESLKENLFKPDSSGWSLGAQMMGETLPKETNFVSLHKTLKDDWGIPQLRMHVEFDDNDMKMVKDFYTELSEMLSKSGFSNIKTSDTKRNPGSENHEMGGVRMGNDPKTSLLNKWNQMHACPNVIVTDGACMTSTSTQNPSLTYMALTARAVDHAVSEMKKGNI</sequence>
<feature type="domain" description="Glucose-methanol-choline oxidoreductase N-terminal" evidence="7">
    <location>
        <begin position="245"/>
        <end position="341"/>
    </location>
</feature>
<dbReference type="STRING" id="651661.SAMN05660293_02598"/>